<gene>
    <name evidence="1" type="ORF">G8770_03820</name>
</gene>
<proteinExistence type="predicted"/>
<protein>
    <recommendedName>
        <fullName evidence="3">Right handed beta helix domain-containing protein</fullName>
    </recommendedName>
</protein>
<dbReference type="SUPFAM" id="SSF63829">
    <property type="entry name" value="Calcium-dependent phosphotriesterase"/>
    <property type="match status" value="1"/>
</dbReference>
<dbReference type="InterPro" id="IPR011050">
    <property type="entry name" value="Pectin_lyase_fold/virulence"/>
</dbReference>
<dbReference type="EMBL" id="JAAONZ010000002">
    <property type="protein sequence ID" value="NHO64671.1"/>
    <property type="molecule type" value="Genomic_DNA"/>
</dbReference>
<dbReference type="AlphaFoldDB" id="A0A9E5MGH2"/>
<dbReference type="SUPFAM" id="SSF51126">
    <property type="entry name" value="Pectin lyase-like"/>
    <property type="match status" value="1"/>
</dbReference>
<reference evidence="1" key="1">
    <citation type="submission" date="2020-03" db="EMBL/GenBank/DDBJ databases">
        <authorList>
            <person name="Guo F."/>
        </authorList>
    </citation>
    <scope>NUCLEOTIDE SEQUENCE</scope>
    <source>
        <strain evidence="1">JCM 30134</strain>
    </source>
</reference>
<dbReference type="Proteomes" id="UP000787472">
    <property type="component" value="Unassembled WGS sequence"/>
</dbReference>
<accession>A0A9E5MGH2</accession>
<sequence>MRSTLFGGGLIVMVLLAMKLVSSDVISGPSAQPVLATEAYTSQNLADCMSALKNTRGGWCELRVSADTPGIASVWPAKEPRIQHSVGPKAVLIAWSSAAWDSDNQTFYFMGGGGRDYAGNEVYRFSIKDGKWTRLTSPSPLDHWTRFKQRQFWIPDVRSVPPASYINDGLVFNRDTGTIILLASPPANGAKVRDDEKASPDLYLEDGNDPHQYEFNPSETETRHGLAPLSWRRIGDFPWPTARSVQLPNGQLLLGNNEQLYEVSQGSDGQLQNPKLFYDDHKSRGGNAVYDAHRDWVWSIYLDSLVAVDTSGKSMLDLKLPMKTDKSLAFDKDGNIVLWDGNTRIFTLDPDAPSPQWRTINWVDDGPYGGMRRRVYGKWVHLGNNYFAGISSYSHGVWIYKHPTAPDLGRTLSDTNLQKMIDRAEPHSTLKLPAGLYPYGLRIAKPLTLDLEGVELMEVSGSKGFLNILSSGEPVTIRNFEASGETGAAQSGNLAGIRITGVNFNVSLENVTIRKTAIGVMTDNRGGQLSINDSVFEDIGYYKRKGLSHVIYAGAIDSLTVTNSRMQRALHLGHLLKSRAKSTSISNTQLLGLQSRHSRVIDLSCGGSLSVKNSVLQSSSLTDNQDMISVGVEQPQNCRQGLLDGHVDIQDSVIVFDRDTPAANKNRLFTWRTGVNHLSLSNNIIVNRGNNNLLDEEIGNTTLEEESHNNAMFTNRQAAGLNPTPDTSP</sequence>
<name>A0A9E5MGH2_9GAMM</name>
<evidence type="ECO:0000313" key="2">
    <source>
        <dbReference type="Proteomes" id="UP000787472"/>
    </source>
</evidence>
<dbReference type="RefSeq" id="WP_167181922.1">
    <property type="nucleotide sequence ID" value="NZ_JAAONZ010000002.1"/>
</dbReference>
<organism evidence="1 2">
    <name type="scientific">Pseudomaricurvus hydrocarbonicus</name>
    <dbReference type="NCBI Taxonomy" id="1470433"/>
    <lineage>
        <taxon>Bacteria</taxon>
        <taxon>Pseudomonadati</taxon>
        <taxon>Pseudomonadota</taxon>
        <taxon>Gammaproteobacteria</taxon>
        <taxon>Cellvibrionales</taxon>
        <taxon>Cellvibrionaceae</taxon>
        <taxon>Pseudomaricurvus</taxon>
    </lineage>
</organism>
<evidence type="ECO:0000313" key="1">
    <source>
        <dbReference type="EMBL" id="NHO64671.1"/>
    </source>
</evidence>
<comment type="caution">
    <text evidence="1">The sequence shown here is derived from an EMBL/GenBank/DDBJ whole genome shotgun (WGS) entry which is preliminary data.</text>
</comment>
<keyword evidence="2" id="KW-1185">Reference proteome</keyword>
<evidence type="ECO:0008006" key="3">
    <source>
        <dbReference type="Google" id="ProtNLM"/>
    </source>
</evidence>